<dbReference type="AlphaFoldDB" id="A0A7J9D6E0"/>
<comment type="caution">
    <text evidence="1">The sequence shown here is derived from an EMBL/GenBank/DDBJ whole genome shotgun (WGS) entry which is preliminary data.</text>
</comment>
<gene>
    <name evidence="1" type="ORF">Gogos_005622</name>
</gene>
<dbReference type="Proteomes" id="UP000593579">
    <property type="component" value="Unassembled WGS sequence"/>
</dbReference>
<dbReference type="EMBL" id="JABEZY010274023">
    <property type="protein sequence ID" value="MBA0756286.1"/>
    <property type="molecule type" value="Genomic_DNA"/>
</dbReference>
<reference evidence="1 2" key="1">
    <citation type="journal article" date="2019" name="Genome Biol. Evol.">
        <title>Insights into the evolution of the New World diploid cottons (Gossypium, subgenus Houzingenia) based on genome sequencing.</title>
        <authorList>
            <person name="Grover C.E."/>
            <person name="Arick M.A. 2nd"/>
            <person name="Thrash A."/>
            <person name="Conover J.L."/>
            <person name="Sanders W.S."/>
            <person name="Peterson D.G."/>
            <person name="Frelichowski J.E."/>
            <person name="Scheffler J.A."/>
            <person name="Scheffler B.E."/>
            <person name="Wendel J.F."/>
        </authorList>
    </citation>
    <scope>NUCLEOTIDE SEQUENCE [LARGE SCALE GENOMIC DNA]</scope>
    <source>
        <strain evidence="1">5</strain>
        <tissue evidence="1">Leaf</tissue>
    </source>
</reference>
<proteinExistence type="predicted"/>
<keyword evidence="2" id="KW-1185">Reference proteome</keyword>
<evidence type="ECO:0000313" key="1">
    <source>
        <dbReference type="EMBL" id="MBA0756286.1"/>
    </source>
</evidence>
<protein>
    <submittedName>
        <fullName evidence="1">Uncharacterized protein</fullName>
    </submittedName>
</protein>
<name>A0A7J9D6E0_GOSGO</name>
<evidence type="ECO:0000313" key="2">
    <source>
        <dbReference type="Proteomes" id="UP000593579"/>
    </source>
</evidence>
<organism evidence="1 2">
    <name type="scientific">Gossypium gossypioides</name>
    <name type="common">Mexican cotton</name>
    <name type="synonym">Selera gossypioides</name>
    <dbReference type="NCBI Taxonomy" id="34282"/>
    <lineage>
        <taxon>Eukaryota</taxon>
        <taxon>Viridiplantae</taxon>
        <taxon>Streptophyta</taxon>
        <taxon>Embryophyta</taxon>
        <taxon>Tracheophyta</taxon>
        <taxon>Spermatophyta</taxon>
        <taxon>Magnoliopsida</taxon>
        <taxon>eudicotyledons</taxon>
        <taxon>Gunneridae</taxon>
        <taxon>Pentapetalae</taxon>
        <taxon>rosids</taxon>
        <taxon>malvids</taxon>
        <taxon>Malvales</taxon>
        <taxon>Malvaceae</taxon>
        <taxon>Malvoideae</taxon>
        <taxon>Gossypium</taxon>
    </lineage>
</organism>
<sequence length="36" mass="4205">MNTLIRLTLDNFKNFLYSPSRGNSNEKKSLQPNSLY</sequence>
<accession>A0A7J9D6E0</accession>